<dbReference type="InterPro" id="IPR041155">
    <property type="entry name" value="FERM_F1"/>
</dbReference>
<dbReference type="Proteomes" id="UP001566132">
    <property type="component" value="Unassembled WGS sequence"/>
</dbReference>
<feature type="domain" description="SH2" evidence="13">
    <location>
        <begin position="327"/>
        <end position="424"/>
    </location>
</feature>
<evidence type="ECO:0000256" key="5">
    <source>
        <dbReference type="ARBA" id="ARBA00022741"/>
    </source>
</evidence>
<dbReference type="InterPro" id="IPR035963">
    <property type="entry name" value="FERM_2"/>
</dbReference>
<accession>A0ABD1E0D5</accession>
<feature type="domain" description="Protein kinase" evidence="14">
    <location>
        <begin position="468"/>
        <end position="720"/>
    </location>
</feature>
<dbReference type="PANTHER" id="PTHR45807:SF7">
    <property type="entry name" value="TYROSINE-PROTEIN KINASE HOPSCOTCH"/>
    <property type="match status" value="1"/>
</dbReference>
<evidence type="ECO:0000256" key="12">
    <source>
        <dbReference type="PROSITE-ProRule" id="PRU10141"/>
    </source>
</evidence>
<dbReference type="InterPro" id="IPR017441">
    <property type="entry name" value="Protein_kinase_ATP_BS"/>
</dbReference>
<keyword evidence="2" id="KW-0597">Phosphoprotein</keyword>
<evidence type="ECO:0000256" key="1">
    <source>
        <dbReference type="ARBA" id="ARBA00011903"/>
    </source>
</evidence>
<dbReference type="InterPro" id="IPR000980">
    <property type="entry name" value="SH2"/>
</dbReference>
<dbReference type="InterPro" id="IPR008266">
    <property type="entry name" value="Tyr_kinase_AS"/>
</dbReference>
<dbReference type="GO" id="GO:0004715">
    <property type="term" value="F:non-membrane spanning protein tyrosine kinase activity"/>
    <property type="evidence" value="ECO:0007669"/>
    <property type="project" value="UniProtKB-EC"/>
</dbReference>
<comment type="catalytic activity">
    <reaction evidence="10">
        <text>L-tyrosyl-[protein] + ATP = O-phospho-L-tyrosyl-[protein] + ADP + H(+)</text>
        <dbReference type="Rhea" id="RHEA:10596"/>
        <dbReference type="Rhea" id="RHEA-COMP:10136"/>
        <dbReference type="Rhea" id="RHEA-COMP:20101"/>
        <dbReference type="ChEBI" id="CHEBI:15378"/>
        <dbReference type="ChEBI" id="CHEBI:30616"/>
        <dbReference type="ChEBI" id="CHEBI:46858"/>
        <dbReference type="ChEBI" id="CHEBI:61978"/>
        <dbReference type="ChEBI" id="CHEBI:456216"/>
        <dbReference type="EC" id="2.7.10.2"/>
    </reaction>
</comment>
<evidence type="ECO:0000256" key="10">
    <source>
        <dbReference type="ARBA" id="ARBA00051245"/>
    </source>
</evidence>
<keyword evidence="8 11" id="KW-0727">SH2 domain</keyword>
<dbReference type="Gene3D" id="1.10.510.10">
    <property type="entry name" value="Transferase(Phosphotransferase) domain 1"/>
    <property type="match status" value="2"/>
</dbReference>
<dbReference type="InterPro" id="IPR020635">
    <property type="entry name" value="Tyr_kinase_cat_dom"/>
</dbReference>
<keyword evidence="17" id="KW-1185">Reference proteome</keyword>
<dbReference type="AlphaFoldDB" id="A0ABD1E0D5"/>
<keyword evidence="6" id="KW-0418">Kinase</keyword>
<reference evidence="16 17" key="1">
    <citation type="submission" date="2024-05" db="EMBL/GenBank/DDBJ databases">
        <title>Genetic variation in Jamaican populations of the coffee berry borer (Hypothenemus hampei).</title>
        <authorList>
            <person name="Errbii M."/>
            <person name="Myrie A."/>
        </authorList>
    </citation>
    <scope>NUCLEOTIDE SEQUENCE [LARGE SCALE GENOMIC DNA]</scope>
    <source>
        <strain evidence="16">JA-Hopewell-2020-01-JO</strain>
        <tissue evidence="16">Whole body</tissue>
    </source>
</reference>
<dbReference type="PROSITE" id="PS00109">
    <property type="entry name" value="PROTEIN_KINASE_TYR"/>
    <property type="match status" value="1"/>
</dbReference>
<evidence type="ECO:0000259" key="15">
    <source>
        <dbReference type="PROSITE" id="PS50057"/>
    </source>
</evidence>
<dbReference type="Pfam" id="PF21990">
    <property type="entry name" value="SH2_1"/>
    <property type="match status" value="1"/>
</dbReference>
<dbReference type="Pfam" id="PF07714">
    <property type="entry name" value="PK_Tyr_Ser-Thr"/>
    <property type="match status" value="2"/>
</dbReference>
<dbReference type="PROSITE" id="PS50011">
    <property type="entry name" value="PROTEIN_KINASE_DOM"/>
    <property type="match status" value="2"/>
</dbReference>
<dbReference type="InterPro" id="IPR016251">
    <property type="entry name" value="Tyr_kinase_non-rcpt_Jak/Tyk2"/>
</dbReference>
<dbReference type="GO" id="GO:0009887">
    <property type="term" value="P:animal organ morphogenesis"/>
    <property type="evidence" value="ECO:0007669"/>
    <property type="project" value="UniProtKB-ARBA"/>
</dbReference>
<proteinExistence type="predicted"/>
<evidence type="ECO:0000256" key="6">
    <source>
        <dbReference type="ARBA" id="ARBA00022777"/>
    </source>
</evidence>
<organism evidence="16 17">
    <name type="scientific">Hypothenemus hampei</name>
    <name type="common">Coffee berry borer</name>
    <dbReference type="NCBI Taxonomy" id="57062"/>
    <lineage>
        <taxon>Eukaryota</taxon>
        <taxon>Metazoa</taxon>
        <taxon>Ecdysozoa</taxon>
        <taxon>Arthropoda</taxon>
        <taxon>Hexapoda</taxon>
        <taxon>Insecta</taxon>
        <taxon>Pterygota</taxon>
        <taxon>Neoptera</taxon>
        <taxon>Endopterygota</taxon>
        <taxon>Coleoptera</taxon>
        <taxon>Polyphaga</taxon>
        <taxon>Cucujiformia</taxon>
        <taxon>Curculionidae</taxon>
        <taxon>Scolytinae</taxon>
        <taxon>Hypothenemus</taxon>
    </lineage>
</organism>
<dbReference type="InterPro" id="IPR000719">
    <property type="entry name" value="Prot_kinase_dom"/>
</dbReference>
<dbReference type="FunFam" id="1.10.510.10:FF:000554">
    <property type="entry name" value="Predicted protein"/>
    <property type="match status" value="1"/>
</dbReference>
<keyword evidence="7 12" id="KW-0067">ATP-binding</keyword>
<evidence type="ECO:0000256" key="4">
    <source>
        <dbReference type="ARBA" id="ARBA00022737"/>
    </source>
</evidence>
<feature type="domain" description="FERM" evidence="15">
    <location>
        <begin position="4"/>
        <end position="308"/>
    </location>
</feature>
<feature type="domain" description="Protein kinase" evidence="14">
    <location>
        <begin position="838"/>
        <end position="1114"/>
    </location>
</feature>
<dbReference type="EMBL" id="JBDJPC010000016">
    <property type="protein sequence ID" value="KAL1488030.1"/>
    <property type="molecule type" value="Genomic_DNA"/>
</dbReference>
<evidence type="ECO:0000313" key="16">
    <source>
        <dbReference type="EMBL" id="KAL1488030.1"/>
    </source>
</evidence>
<evidence type="ECO:0000256" key="9">
    <source>
        <dbReference type="ARBA" id="ARBA00023137"/>
    </source>
</evidence>
<comment type="caution">
    <text evidence="16">The sequence shown here is derived from an EMBL/GenBank/DDBJ whole genome shotgun (WGS) entry which is preliminary data.</text>
</comment>
<evidence type="ECO:0000259" key="13">
    <source>
        <dbReference type="PROSITE" id="PS50001"/>
    </source>
</evidence>
<dbReference type="PRINTS" id="PR00109">
    <property type="entry name" value="TYRKINASE"/>
</dbReference>
<evidence type="ECO:0000256" key="11">
    <source>
        <dbReference type="PROSITE-ProRule" id="PRU00191"/>
    </source>
</evidence>
<feature type="binding site" evidence="12">
    <location>
        <position position="874"/>
    </location>
    <ligand>
        <name>ATP</name>
        <dbReference type="ChEBI" id="CHEBI:30616"/>
    </ligand>
</feature>
<evidence type="ECO:0000256" key="2">
    <source>
        <dbReference type="ARBA" id="ARBA00022553"/>
    </source>
</evidence>
<dbReference type="SUPFAM" id="SSF47031">
    <property type="entry name" value="Second domain of FERM"/>
    <property type="match status" value="1"/>
</dbReference>
<keyword evidence="9" id="KW-0829">Tyrosine-protein kinase</keyword>
<evidence type="ECO:0000256" key="7">
    <source>
        <dbReference type="ARBA" id="ARBA00022840"/>
    </source>
</evidence>
<dbReference type="InterPro" id="IPR051286">
    <property type="entry name" value="JAK"/>
</dbReference>
<name>A0ABD1E0D5_HYPHA</name>
<dbReference type="InterPro" id="IPR036860">
    <property type="entry name" value="SH2_dom_sf"/>
</dbReference>
<keyword evidence="4" id="KW-0677">Repeat</keyword>
<dbReference type="PROSITE" id="PS50001">
    <property type="entry name" value="SH2"/>
    <property type="match status" value="1"/>
</dbReference>
<dbReference type="GO" id="GO:0071944">
    <property type="term" value="C:cell periphery"/>
    <property type="evidence" value="ECO:0007669"/>
    <property type="project" value="UniProtKB-ARBA"/>
</dbReference>
<sequence>MENKELTINLALESEKTFIVPYTCTTTVEDICIIVCKHLNIGPIARHLFALRITGKPVFLMPNATIQDRMGSVEFRIRFKVAHVSKLRKLDENAYNYYFHQARVDVLEEKIPDMTYEEHGSQMLGLSITDMFRLMVEKDYPRDMLERKYKKFVPKSVLKKHLFFTKKPIHENLVKLEAKAPKDMKDASYIKSEYLNQLDFIAPEYLAETYRATTDIEGRQSLIIIKVPPPHVKDPHIKYCIESRRELKNWINLFTIEDLGDIAARSDGTTEISRLNGIPVYLKFHSISSMWSFVSLLDGYYRLTCKWTFNLCPDLQSPSLTKLRYMRCHGPVGGVFSYAKLEAKTNNRRGCFIIRESETSYTTYYIDVCLKDGSKPTTFKLECIKDDHYIFQDDDTVYKNLQQLINAYNNPDDTIYFKECLRPTEYDVTPLLLCRSDTLIGDSVTDSSALLQIPPNPVIINYKDLQVYKGQQKEGFRRISHVYKGMWRVEKGKKIQVALKYLKHDHVNNFMSYFTMIGQWASVKSSVIVRFFGLTFFNNEVSMVMEYFKLGPLDQYLRNNKEIIKTVDLLEAASNLGLALWHLRENDIVHGMIRCRKLMVSCHEENSFTIKLSDHGIHTTYEESEIHWIPIECYSNLDKRSTSVDVWAFATTLYEIFTYGTEIPLIDHNQTMRWYMNDNRLPQPPCCPDEIYTLMIECWHADPYWRKQPQEISRDVNQFMYQVYNSRKKHSYDFARPRTISSNNSVHSALTENTDVGELISASDPEIVSTQSISDDSSSQKWLLHSQSLVHINRDESFSNSCGLTQIFSNLACSTATSSLDSLVSMQSIFELNDNFSVVLKGRIGQGFYGDVFKGSLENTNDPTQEPVTVAVKKLKSFAADNCVRDFHREITIMRSLNHPNIVEILGVTSEPDLQLVMEFMPHGSLQSYLKYNKDKLDSNQLLNFARDIARGMDYLGQKGIVHRDLASRNILVVDRSHVKISDFGLAQFVDSNNYYILKSLNRELPIKWYAPESLAEGKFSVKSDVWSYGVTLFETFTYGEDLPSLGRIHPYPEGQEQCFLLQAIQNGDRYPCPKDCEQTIYVNVMRPCWETDPHKRPPFKKLVSDINDLLHNY</sequence>
<dbReference type="SUPFAM" id="SSF55550">
    <property type="entry name" value="SH2 domain"/>
    <property type="match status" value="1"/>
</dbReference>
<dbReference type="GO" id="GO:0030182">
    <property type="term" value="P:neuron differentiation"/>
    <property type="evidence" value="ECO:0007669"/>
    <property type="project" value="UniProtKB-ARBA"/>
</dbReference>
<keyword evidence="5 12" id="KW-0547">Nucleotide-binding</keyword>
<dbReference type="CDD" id="cd00192">
    <property type="entry name" value="PTKc"/>
    <property type="match status" value="1"/>
</dbReference>
<evidence type="ECO:0000259" key="14">
    <source>
        <dbReference type="PROSITE" id="PS50011"/>
    </source>
</evidence>
<dbReference type="CDD" id="cd14473">
    <property type="entry name" value="FERM_B-lobe"/>
    <property type="match status" value="1"/>
</dbReference>
<evidence type="ECO:0000313" key="17">
    <source>
        <dbReference type="Proteomes" id="UP001566132"/>
    </source>
</evidence>
<dbReference type="GO" id="GO:0002009">
    <property type="term" value="P:morphogenesis of an epithelium"/>
    <property type="evidence" value="ECO:0007669"/>
    <property type="project" value="UniProtKB-ARBA"/>
</dbReference>
<dbReference type="Pfam" id="PF18379">
    <property type="entry name" value="FERM_F1"/>
    <property type="match status" value="1"/>
</dbReference>
<dbReference type="PRINTS" id="PR01823">
    <property type="entry name" value="JANUSKINASE"/>
</dbReference>
<dbReference type="InterPro" id="IPR001245">
    <property type="entry name" value="Ser-Thr/Tyr_kinase_cat_dom"/>
</dbReference>
<dbReference type="PROSITE" id="PS50057">
    <property type="entry name" value="FERM_3"/>
    <property type="match status" value="1"/>
</dbReference>
<dbReference type="InterPro" id="IPR000299">
    <property type="entry name" value="FERM_domain"/>
</dbReference>
<dbReference type="Gene3D" id="3.30.505.10">
    <property type="entry name" value="SH2 domain"/>
    <property type="match status" value="1"/>
</dbReference>
<dbReference type="GO" id="GO:0005524">
    <property type="term" value="F:ATP binding"/>
    <property type="evidence" value="ECO:0007669"/>
    <property type="project" value="UniProtKB-UniRule"/>
</dbReference>
<dbReference type="SMART" id="SM00219">
    <property type="entry name" value="TyrKc"/>
    <property type="match status" value="2"/>
</dbReference>
<dbReference type="SUPFAM" id="SSF56112">
    <property type="entry name" value="Protein kinase-like (PK-like)"/>
    <property type="match status" value="2"/>
</dbReference>
<dbReference type="InterPro" id="IPR019748">
    <property type="entry name" value="FERM_central"/>
</dbReference>
<dbReference type="InterPro" id="IPR011009">
    <property type="entry name" value="Kinase-like_dom_sf"/>
</dbReference>
<dbReference type="PROSITE" id="PS00107">
    <property type="entry name" value="PROTEIN_KINASE_ATP"/>
    <property type="match status" value="1"/>
</dbReference>
<gene>
    <name evidence="16" type="ORF">ABEB36_015403</name>
</gene>
<keyword evidence="3" id="KW-0808">Transferase</keyword>
<dbReference type="SMART" id="SM00295">
    <property type="entry name" value="B41"/>
    <property type="match status" value="1"/>
</dbReference>
<evidence type="ECO:0000256" key="8">
    <source>
        <dbReference type="ARBA" id="ARBA00022999"/>
    </source>
</evidence>
<dbReference type="EC" id="2.7.10.2" evidence="1"/>
<dbReference type="PANTHER" id="PTHR45807">
    <property type="entry name" value="TYROSINE-PROTEIN KINASE HOPSCOTCH"/>
    <property type="match status" value="1"/>
</dbReference>
<protein>
    <recommendedName>
        <fullName evidence="1">non-specific protein-tyrosine kinase</fullName>
        <ecNumber evidence="1">2.7.10.2</ecNumber>
    </recommendedName>
</protein>
<evidence type="ECO:0000256" key="3">
    <source>
        <dbReference type="ARBA" id="ARBA00022679"/>
    </source>
</evidence>
<dbReference type="InterPro" id="IPR019749">
    <property type="entry name" value="Band_41_domain"/>
</dbReference>